<accession>A0ABD3LSG8</accession>
<keyword evidence="5" id="KW-0808">Transferase</keyword>
<comment type="caution">
    <text evidence="12">The sequence shown here is derived from an EMBL/GenBank/DDBJ whole genome shotgun (WGS) entry which is preliminary data.</text>
</comment>
<keyword evidence="3" id="KW-0150">Chloroplast</keyword>
<evidence type="ECO:0000256" key="3">
    <source>
        <dbReference type="ARBA" id="ARBA00022528"/>
    </source>
</evidence>
<dbReference type="InterPro" id="IPR044878">
    <property type="entry name" value="UbiA_sf"/>
</dbReference>
<evidence type="ECO:0000256" key="10">
    <source>
        <dbReference type="SAM" id="MobiDB-lite"/>
    </source>
</evidence>
<feature type="transmembrane region" description="Helical" evidence="11">
    <location>
        <begin position="311"/>
        <end position="336"/>
    </location>
</feature>
<feature type="region of interest" description="Disordered" evidence="10">
    <location>
        <begin position="50"/>
        <end position="71"/>
    </location>
</feature>
<feature type="transmembrane region" description="Helical" evidence="11">
    <location>
        <begin position="223"/>
        <end position="240"/>
    </location>
</feature>
<evidence type="ECO:0000256" key="4">
    <source>
        <dbReference type="ARBA" id="ARBA00022640"/>
    </source>
</evidence>
<gene>
    <name evidence="12" type="ORF">ACJRO7_001903</name>
</gene>
<evidence type="ECO:0000256" key="5">
    <source>
        <dbReference type="ARBA" id="ARBA00022679"/>
    </source>
</evidence>
<organism evidence="12 13">
    <name type="scientific">Eucalyptus globulus</name>
    <name type="common">Tasmanian blue gum</name>
    <dbReference type="NCBI Taxonomy" id="34317"/>
    <lineage>
        <taxon>Eukaryota</taxon>
        <taxon>Viridiplantae</taxon>
        <taxon>Streptophyta</taxon>
        <taxon>Embryophyta</taxon>
        <taxon>Tracheophyta</taxon>
        <taxon>Spermatophyta</taxon>
        <taxon>Magnoliopsida</taxon>
        <taxon>eudicotyledons</taxon>
        <taxon>Gunneridae</taxon>
        <taxon>Pentapetalae</taxon>
        <taxon>rosids</taxon>
        <taxon>malvids</taxon>
        <taxon>Myrtales</taxon>
        <taxon>Myrtaceae</taxon>
        <taxon>Myrtoideae</taxon>
        <taxon>Eucalypteae</taxon>
        <taxon>Eucalyptus</taxon>
    </lineage>
</organism>
<evidence type="ECO:0000256" key="1">
    <source>
        <dbReference type="ARBA" id="ARBA00004508"/>
    </source>
</evidence>
<sequence length="353" mass="38517">MELSVSHPSSLRVPAITPLHSSASSPRRDGRGGKPTCQCSTGLYFKFSQGSPSLGASSPKSRSRPAPRRSNGRSLIQVTALLVRVDFGYGASGVLASFGAAGSDPIVSKVSEFKDACWRFLRPHTIRGTSLGSFSLVARALIENSHLIKWSLLLKAFSGLFALICGNGYIVGINQIYDIGIDKVNKPYLPIAAGDLSIQHAWLLVIFFAVTGLSIVASNFGSFITSLYSLGLFLGTIYSVPPFRMKRFPVAAYLIIATVSYLFTSSYFLVNFLAAAALSLAMGKRNPCFAFLDGGQRRWSYKRRQPSHWRWGFRFLGWWAAAALSLAMGISLSWMVGRDNGAIKEGRYLCGWN</sequence>
<evidence type="ECO:0000256" key="6">
    <source>
        <dbReference type="ARBA" id="ARBA00022692"/>
    </source>
</evidence>
<keyword evidence="4" id="KW-0934">Plastid</keyword>
<dbReference type="PANTHER" id="PTHR43009">
    <property type="entry name" value="HOMOGENTISATE SOLANESYLTRANSFERASE, CHLOROPLASTIC"/>
    <property type="match status" value="1"/>
</dbReference>
<feature type="region of interest" description="Disordered" evidence="10">
    <location>
        <begin position="1"/>
        <end position="35"/>
    </location>
</feature>
<dbReference type="PANTHER" id="PTHR43009:SF10">
    <property type="entry name" value="HOMOGENTISATE SOLANESYLTRANSFERASE, CHLOROPLASTIC"/>
    <property type="match status" value="1"/>
</dbReference>
<keyword evidence="7" id="KW-0809">Transit peptide</keyword>
<evidence type="ECO:0000256" key="9">
    <source>
        <dbReference type="ARBA" id="ARBA00023136"/>
    </source>
</evidence>
<evidence type="ECO:0000313" key="12">
    <source>
        <dbReference type="EMBL" id="KAL3754715.1"/>
    </source>
</evidence>
<keyword evidence="6 11" id="KW-0812">Transmembrane</keyword>
<keyword evidence="8 11" id="KW-1133">Transmembrane helix</keyword>
<dbReference type="Pfam" id="PF01040">
    <property type="entry name" value="UbiA"/>
    <property type="match status" value="1"/>
</dbReference>
<feature type="compositionally biased region" description="Basic residues" evidence="10">
    <location>
        <begin position="61"/>
        <end position="71"/>
    </location>
</feature>
<evidence type="ECO:0000313" key="13">
    <source>
        <dbReference type="Proteomes" id="UP001634007"/>
    </source>
</evidence>
<comment type="similarity">
    <text evidence="2">Belongs to the UbiA prenyltransferase family.</text>
</comment>
<dbReference type="GO" id="GO:0016740">
    <property type="term" value="F:transferase activity"/>
    <property type="evidence" value="ECO:0007669"/>
    <property type="project" value="UniProtKB-KW"/>
</dbReference>
<keyword evidence="13" id="KW-1185">Reference proteome</keyword>
<dbReference type="EMBL" id="JBJKBG010000001">
    <property type="protein sequence ID" value="KAL3754715.1"/>
    <property type="molecule type" value="Genomic_DNA"/>
</dbReference>
<reference evidence="12 13" key="1">
    <citation type="submission" date="2024-11" db="EMBL/GenBank/DDBJ databases">
        <title>Chromosome-level genome assembly of Eucalyptus globulus Labill. provides insights into its genome evolution.</title>
        <authorList>
            <person name="Li X."/>
        </authorList>
    </citation>
    <scope>NUCLEOTIDE SEQUENCE [LARGE SCALE GENOMIC DNA]</scope>
    <source>
        <strain evidence="12">CL2024</strain>
        <tissue evidence="12">Fresh tender leaves</tissue>
    </source>
</reference>
<evidence type="ECO:0000256" key="7">
    <source>
        <dbReference type="ARBA" id="ARBA00022946"/>
    </source>
</evidence>
<name>A0ABD3LSG8_EUCGL</name>
<feature type="transmembrane region" description="Helical" evidence="11">
    <location>
        <begin position="252"/>
        <end position="278"/>
    </location>
</feature>
<proteinExistence type="inferred from homology"/>
<comment type="subcellular location">
    <subcellularLocation>
        <location evidence="1">Plastid</location>
        <location evidence="1">Chloroplast membrane</location>
        <topology evidence="1">Multi-pass membrane protein</topology>
    </subcellularLocation>
</comment>
<evidence type="ECO:0000256" key="2">
    <source>
        <dbReference type="ARBA" id="ARBA00005985"/>
    </source>
</evidence>
<evidence type="ECO:0000256" key="8">
    <source>
        <dbReference type="ARBA" id="ARBA00022989"/>
    </source>
</evidence>
<keyword evidence="9 11" id="KW-0472">Membrane</keyword>
<dbReference type="Gene3D" id="1.10.357.140">
    <property type="entry name" value="UbiA prenyltransferase"/>
    <property type="match status" value="1"/>
</dbReference>
<dbReference type="AlphaFoldDB" id="A0ABD3LSG8"/>
<dbReference type="Proteomes" id="UP001634007">
    <property type="component" value="Unassembled WGS sequence"/>
</dbReference>
<protein>
    <submittedName>
        <fullName evidence="12">Uncharacterized protein</fullName>
    </submittedName>
</protein>
<dbReference type="InterPro" id="IPR000537">
    <property type="entry name" value="UbiA_prenyltransferase"/>
</dbReference>
<feature type="transmembrane region" description="Helical" evidence="11">
    <location>
        <begin position="197"/>
        <end position="216"/>
    </location>
</feature>
<evidence type="ECO:0000256" key="11">
    <source>
        <dbReference type="SAM" id="Phobius"/>
    </source>
</evidence>
<feature type="transmembrane region" description="Helical" evidence="11">
    <location>
        <begin position="152"/>
        <end position="177"/>
    </location>
</feature>
<dbReference type="GO" id="GO:0031969">
    <property type="term" value="C:chloroplast membrane"/>
    <property type="evidence" value="ECO:0007669"/>
    <property type="project" value="UniProtKB-SubCell"/>
</dbReference>